<organism evidence="2 3">
    <name type="scientific">Leersia perrieri</name>
    <dbReference type="NCBI Taxonomy" id="77586"/>
    <lineage>
        <taxon>Eukaryota</taxon>
        <taxon>Viridiplantae</taxon>
        <taxon>Streptophyta</taxon>
        <taxon>Embryophyta</taxon>
        <taxon>Tracheophyta</taxon>
        <taxon>Spermatophyta</taxon>
        <taxon>Magnoliopsida</taxon>
        <taxon>Liliopsida</taxon>
        <taxon>Poales</taxon>
        <taxon>Poaceae</taxon>
        <taxon>BOP clade</taxon>
        <taxon>Oryzoideae</taxon>
        <taxon>Oryzeae</taxon>
        <taxon>Oryzinae</taxon>
        <taxon>Leersia</taxon>
    </lineage>
</organism>
<reference evidence="2" key="3">
    <citation type="submission" date="2015-04" db="UniProtKB">
        <authorList>
            <consortium name="EnsemblPlants"/>
        </authorList>
    </citation>
    <scope>IDENTIFICATION</scope>
</reference>
<dbReference type="eggNOG" id="ENOG502S8RB">
    <property type="taxonomic scope" value="Eukaryota"/>
</dbReference>
<evidence type="ECO:0000313" key="3">
    <source>
        <dbReference type="Proteomes" id="UP000032180"/>
    </source>
</evidence>
<dbReference type="AlphaFoldDB" id="A0A0D9W0E9"/>
<dbReference type="EnsemblPlants" id="LPERR03G32300.2">
    <property type="protein sequence ID" value="LPERR03G32300.2"/>
    <property type="gene ID" value="LPERR03G32300"/>
</dbReference>
<evidence type="ECO:0000256" key="1">
    <source>
        <dbReference type="SAM" id="MobiDB-lite"/>
    </source>
</evidence>
<dbReference type="Gramene" id="LPERR03G32300.1">
    <property type="protein sequence ID" value="LPERR03G32300.1"/>
    <property type="gene ID" value="LPERR03G32300"/>
</dbReference>
<proteinExistence type="predicted"/>
<keyword evidence="3" id="KW-1185">Reference proteome</keyword>
<dbReference type="Proteomes" id="UP000032180">
    <property type="component" value="Chromosome 3"/>
</dbReference>
<accession>A0A0D9W0E9</accession>
<name>A0A0D9W0E9_9ORYZ</name>
<feature type="region of interest" description="Disordered" evidence="1">
    <location>
        <begin position="99"/>
        <end position="120"/>
    </location>
</feature>
<evidence type="ECO:0000313" key="2">
    <source>
        <dbReference type="EnsemblPlants" id="LPERR03G32300.2"/>
    </source>
</evidence>
<reference evidence="2 3" key="1">
    <citation type="submission" date="2012-08" db="EMBL/GenBank/DDBJ databases">
        <title>Oryza genome evolution.</title>
        <authorList>
            <person name="Wing R.A."/>
        </authorList>
    </citation>
    <scope>NUCLEOTIDE SEQUENCE</scope>
</reference>
<protein>
    <submittedName>
        <fullName evidence="2">Uncharacterized protein</fullName>
    </submittedName>
</protein>
<reference evidence="2 3" key="2">
    <citation type="submission" date="2013-12" db="EMBL/GenBank/DDBJ databases">
        <authorList>
            <person name="Yu Y."/>
            <person name="Lee S."/>
            <person name="de Baynast K."/>
            <person name="Wissotski M."/>
            <person name="Liu L."/>
            <person name="Talag J."/>
            <person name="Goicoechea J."/>
            <person name="Angelova A."/>
            <person name="Jetty R."/>
            <person name="Kudrna D."/>
            <person name="Golser W."/>
            <person name="Rivera L."/>
            <person name="Zhang J."/>
            <person name="Wing R."/>
        </authorList>
    </citation>
    <scope>NUCLEOTIDE SEQUENCE</scope>
</reference>
<dbReference type="Gramene" id="LPERR03G32300.2">
    <property type="protein sequence ID" value="LPERR03G32300.2"/>
    <property type="gene ID" value="LPERR03G32300"/>
</dbReference>
<feature type="compositionally biased region" description="Acidic residues" evidence="1">
    <location>
        <begin position="241"/>
        <end position="251"/>
    </location>
</feature>
<dbReference type="EnsemblPlants" id="LPERR03G32300.1">
    <property type="protein sequence ID" value="LPERR03G32300.1"/>
    <property type="gene ID" value="LPERR03G32300"/>
</dbReference>
<dbReference type="HOGENOM" id="CLU_1075022_0_0_1"/>
<sequence length="259" mass="28518">MAVRSGWAVAVARGSAAAWQRVACNPETLPADQVLGLLCCAPLYLLARLAAFLCIPFIPAQTMPRLLSPRIRTRGGGHPRLLLLLPPQEDDLLAEEPIYSPFPSSSSSSSSSDDDDDDDEDVEDIHLHFETGQNKKMDLSACHLLLSDGLLLLPDGLQLCSVLCRFFSKALQMEGRQTPWSRLRLACRLFQAMPCLLSPRIRTQGGHPRLLLLLPPQEDDLLAEEPIYSPFPSSSSSSSSSDDDDDDDEDGKDIHLHFE</sequence>
<dbReference type="PANTHER" id="PTHR35104">
    <property type="entry name" value="OS03G0807000 PROTEIN"/>
    <property type="match status" value="1"/>
</dbReference>
<dbReference type="PANTHER" id="PTHR35104:SF13">
    <property type="entry name" value="OS03G0807000 PROTEIN"/>
    <property type="match status" value="1"/>
</dbReference>
<feature type="region of interest" description="Disordered" evidence="1">
    <location>
        <begin position="224"/>
        <end position="259"/>
    </location>
</feature>